<sequence length="84" mass="7923">MAASGARAVVLFAIQLLLLTFAIIGGGLLVRPAAAAAADANVDIGGAGRGSIHGPGYVGGAPPPPVATRVSVRGGGGGTIGRGH</sequence>
<dbReference type="HOGENOM" id="CLU_2561943_0_0_1"/>
<dbReference type="AlphaFoldDB" id="A0A0D3G386"/>
<reference evidence="2" key="2">
    <citation type="submission" date="2015-03" db="UniProtKB">
        <authorList>
            <consortium name="EnsemblPlants"/>
        </authorList>
    </citation>
    <scope>IDENTIFICATION</scope>
</reference>
<proteinExistence type="predicted"/>
<dbReference type="Proteomes" id="UP000026960">
    <property type="component" value="Chromosome 5"/>
</dbReference>
<reference evidence="2" key="1">
    <citation type="journal article" date="2009" name="Rice">
        <title>De Novo Next Generation Sequencing of Plant Genomes.</title>
        <authorList>
            <person name="Rounsley S."/>
            <person name="Marri P.R."/>
            <person name="Yu Y."/>
            <person name="He R."/>
            <person name="Sisneros N."/>
            <person name="Goicoechea J.L."/>
            <person name="Lee S.J."/>
            <person name="Angelova A."/>
            <person name="Kudrna D."/>
            <person name="Luo M."/>
            <person name="Affourtit J."/>
            <person name="Desany B."/>
            <person name="Knight J."/>
            <person name="Niazi F."/>
            <person name="Egholm M."/>
            <person name="Wing R.A."/>
        </authorList>
    </citation>
    <scope>NUCLEOTIDE SEQUENCE [LARGE SCALE GENOMIC DNA]</scope>
    <source>
        <strain evidence="2">cv. IRGC 105608</strain>
    </source>
</reference>
<dbReference type="EnsemblPlants" id="OBART05G03310.1">
    <property type="protein sequence ID" value="OBART05G03310.1"/>
    <property type="gene ID" value="OBART05G03310"/>
</dbReference>
<evidence type="ECO:0000313" key="3">
    <source>
        <dbReference type="Proteomes" id="UP000026960"/>
    </source>
</evidence>
<feature type="region of interest" description="Disordered" evidence="1">
    <location>
        <begin position="55"/>
        <end position="84"/>
    </location>
</feature>
<accession>A0A0D3G386</accession>
<dbReference type="PaxDb" id="65489-OBART05G03310.1"/>
<evidence type="ECO:0000256" key="1">
    <source>
        <dbReference type="SAM" id="MobiDB-lite"/>
    </source>
</evidence>
<keyword evidence="3" id="KW-1185">Reference proteome</keyword>
<feature type="compositionally biased region" description="Gly residues" evidence="1">
    <location>
        <begin position="73"/>
        <end position="84"/>
    </location>
</feature>
<organism evidence="2">
    <name type="scientific">Oryza barthii</name>
    <dbReference type="NCBI Taxonomy" id="65489"/>
    <lineage>
        <taxon>Eukaryota</taxon>
        <taxon>Viridiplantae</taxon>
        <taxon>Streptophyta</taxon>
        <taxon>Embryophyta</taxon>
        <taxon>Tracheophyta</taxon>
        <taxon>Spermatophyta</taxon>
        <taxon>Magnoliopsida</taxon>
        <taxon>Liliopsida</taxon>
        <taxon>Poales</taxon>
        <taxon>Poaceae</taxon>
        <taxon>BOP clade</taxon>
        <taxon>Oryzoideae</taxon>
        <taxon>Oryzeae</taxon>
        <taxon>Oryzinae</taxon>
        <taxon>Oryza</taxon>
    </lineage>
</organism>
<dbReference type="Gramene" id="OBART05G03310.1">
    <property type="protein sequence ID" value="OBART05G03310.1"/>
    <property type="gene ID" value="OBART05G03310"/>
</dbReference>
<name>A0A0D3G386_9ORYZ</name>
<evidence type="ECO:0000313" key="2">
    <source>
        <dbReference type="EnsemblPlants" id="OBART05G03310.1"/>
    </source>
</evidence>
<protein>
    <submittedName>
        <fullName evidence="2">Uncharacterized protein</fullName>
    </submittedName>
</protein>